<dbReference type="InterPro" id="IPR001314">
    <property type="entry name" value="Peptidase_S1A"/>
</dbReference>
<dbReference type="RefSeq" id="XP_026737160.1">
    <property type="nucleotide sequence ID" value="XM_026881359.1"/>
</dbReference>
<evidence type="ECO:0000256" key="5">
    <source>
        <dbReference type="ARBA" id="ARBA00023157"/>
    </source>
</evidence>
<keyword evidence="8" id="KW-1185">Reference proteome</keyword>
<dbReference type="InterPro" id="IPR050430">
    <property type="entry name" value="Peptidase_S1"/>
</dbReference>
<evidence type="ECO:0000313" key="9">
    <source>
        <dbReference type="RefSeq" id="XP_026737160.1"/>
    </source>
</evidence>
<gene>
    <name evidence="9" type="primary">LOC113500529</name>
</gene>
<dbReference type="InterPro" id="IPR009003">
    <property type="entry name" value="Peptidase_S1_PA"/>
</dbReference>
<keyword evidence="2" id="KW-0645">Protease</keyword>
<dbReference type="InterPro" id="IPR043504">
    <property type="entry name" value="Peptidase_S1_PA_chymotrypsin"/>
</dbReference>
<evidence type="ECO:0000256" key="1">
    <source>
        <dbReference type="ARBA" id="ARBA00007664"/>
    </source>
</evidence>
<evidence type="ECO:0000256" key="3">
    <source>
        <dbReference type="ARBA" id="ARBA00022801"/>
    </source>
</evidence>
<evidence type="ECO:0000256" key="2">
    <source>
        <dbReference type="ARBA" id="ARBA00022670"/>
    </source>
</evidence>
<reference evidence="9" key="1">
    <citation type="submission" date="2025-08" db="UniProtKB">
        <authorList>
            <consortium name="RefSeq"/>
        </authorList>
    </citation>
    <scope>IDENTIFICATION</scope>
</reference>
<dbReference type="SMART" id="SM00020">
    <property type="entry name" value="Tryp_SPc"/>
    <property type="match status" value="1"/>
</dbReference>
<keyword evidence="4" id="KW-0720">Serine protease</keyword>
<feature type="chain" id="PRO_5028922259" evidence="6">
    <location>
        <begin position="18"/>
        <end position="301"/>
    </location>
</feature>
<protein>
    <submittedName>
        <fullName evidence="9">Trypsin-like</fullName>
    </submittedName>
</protein>
<name>A0A7E5W942_TRINI</name>
<sequence>MSKIVCLFLIALAGANAMTFNVTNRLSSGNLAAEAQFPYMASLQQTSLATAPTRGHVCGGVLITLQHVLTAASCMFTFGPNGVQTAINLQQYRVFAGATTLSNDADPNRYRNLLSSNVHPDFIASSHLNDIAIITLVTPFINSTSIRALPLPGPLVGPPEMSSCTIAGWGTDGTTAEGTPSLNLKFANKYVYSQSLCQKVYAGLSNSPNVFPSMICSASHDIISTGCLGDEGGPLVCNGLLSGILVFTNNCYPTAFPEVYTRVSNYTVWARSITGAASTFQPGVLVFVFALVQIFVSKFVN</sequence>
<dbReference type="GeneID" id="113500529"/>
<feature type="domain" description="Peptidase S1" evidence="7">
    <location>
        <begin position="26"/>
        <end position="275"/>
    </location>
</feature>
<dbReference type="PRINTS" id="PR00722">
    <property type="entry name" value="CHYMOTRYPSIN"/>
</dbReference>
<dbReference type="InParanoid" id="A0A7E5W942"/>
<dbReference type="Pfam" id="PF00089">
    <property type="entry name" value="Trypsin"/>
    <property type="match status" value="1"/>
</dbReference>
<dbReference type="OrthoDB" id="8189841at2759"/>
<dbReference type="CDD" id="cd00190">
    <property type="entry name" value="Tryp_SPc"/>
    <property type="match status" value="1"/>
</dbReference>
<comment type="similarity">
    <text evidence="1">Belongs to the peptidase S1 family.</text>
</comment>
<dbReference type="PANTHER" id="PTHR24276">
    <property type="entry name" value="POLYSERASE-RELATED"/>
    <property type="match status" value="1"/>
</dbReference>
<evidence type="ECO:0000256" key="6">
    <source>
        <dbReference type="SAM" id="SignalP"/>
    </source>
</evidence>
<keyword evidence="6" id="KW-0732">Signal</keyword>
<feature type="signal peptide" evidence="6">
    <location>
        <begin position="1"/>
        <end position="17"/>
    </location>
</feature>
<dbReference type="AlphaFoldDB" id="A0A7E5W942"/>
<dbReference type="SUPFAM" id="SSF50494">
    <property type="entry name" value="Trypsin-like serine proteases"/>
    <property type="match status" value="1"/>
</dbReference>
<dbReference type="Gene3D" id="2.40.10.10">
    <property type="entry name" value="Trypsin-like serine proteases"/>
    <property type="match status" value="1"/>
</dbReference>
<evidence type="ECO:0000259" key="7">
    <source>
        <dbReference type="PROSITE" id="PS50240"/>
    </source>
</evidence>
<dbReference type="KEGG" id="tnl:113500529"/>
<keyword evidence="5" id="KW-1015">Disulfide bond</keyword>
<evidence type="ECO:0000256" key="4">
    <source>
        <dbReference type="ARBA" id="ARBA00022825"/>
    </source>
</evidence>
<proteinExistence type="inferred from homology"/>
<dbReference type="GO" id="GO:0006508">
    <property type="term" value="P:proteolysis"/>
    <property type="evidence" value="ECO:0007669"/>
    <property type="project" value="UniProtKB-KW"/>
</dbReference>
<dbReference type="Proteomes" id="UP000322000">
    <property type="component" value="Chromosome 14"/>
</dbReference>
<dbReference type="PROSITE" id="PS50240">
    <property type="entry name" value="TRYPSIN_DOM"/>
    <property type="match status" value="1"/>
</dbReference>
<evidence type="ECO:0000313" key="8">
    <source>
        <dbReference type="Proteomes" id="UP000322000"/>
    </source>
</evidence>
<dbReference type="InterPro" id="IPR001254">
    <property type="entry name" value="Trypsin_dom"/>
</dbReference>
<accession>A0A7E5W942</accession>
<dbReference type="GO" id="GO:0004252">
    <property type="term" value="F:serine-type endopeptidase activity"/>
    <property type="evidence" value="ECO:0007669"/>
    <property type="project" value="InterPro"/>
</dbReference>
<dbReference type="PANTHER" id="PTHR24276:SF96">
    <property type="entry name" value="PEPTIDASE S1 DOMAIN-CONTAINING PROTEIN"/>
    <property type="match status" value="1"/>
</dbReference>
<keyword evidence="3" id="KW-0378">Hydrolase</keyword>
<organism evidence="8 9">
    <name type="scientific">Trichoplusia ni</name>
    <name type="common">Cabbage looper</name>
    <dbReference type="NCBI Taxonomy" id="7111"/>
    <lineage>
        <taxon>Eukaryota</taxon>
        <taxon>Metazoa</taxon>
        <taxon>Ecdysozoa</taxon>
        <taxon>Arthropoda</taxon>
        <taxon>Hexapoda</taxon>
        <taxon>Insecta</taxon>
        <taxon>Pterygota</taxon>
        <taxon>Neoptera</taxon>
        <taxon>Endopterygota</taxon>
        <taxon>Lepidoptera</taxon>
        <taxon>Glossata</taxon>
        <taxon>Ditrysia</taxon>
        <taxon>Noctuoidea</taxon>
        <taxon>Noctuidae</taxon>
        <taxon>Plusiinae</taxon>
        <taxon>Trichoplusia</taxon>
    </lineage>
</organism>